<dbReference type="InterPro" id="IPR012337">
    <property type="entry name" value="RNaseH-like_sf"/>
</dbReference>
<dbReference type="FunFam" id="3.30.420.10:FF:000031">
    <property type="entry name" value="RNA exonuclease 1"/>
    <property type="match status" value="1"/>
</dbReference>
<evidence type="ECO:0000256" key="6">
    <source>
        <dbReference type="ARBA" id="ARBA00023242"/>
    </source>
</evidence>
<dbReference type="SUPFAM" id="SSF53098">
    <property type="entry name" value="Ribonuclease H-like"/>
    <property type="match status" value="1"/>
</dbReference>
<evidence type="ECO:0000313" key="9">
    <source>
        <dbReference type="EMBL" id="TRY71097.1"/>
    </source>
</evidence>
<evidence type="ECO:0000256" key="4">
    <source>
        <dbReference type="ARBA" id="ARBA00022801"/>
    </source>
</evidence>
<organism evidence="9 10">
    <name type="scientific">Tigriopus californicus</name>
    <name type="common">Marine copepod</name>
    <dbReference type="NCBI Taxonomy" id="6832"/>
    <lineage>
        <taxon>Eukaryota</taxon>
        <taxon>Metazoa</taxon>
        <taxon>Ecdysozoa</taxon>
        <taxon>Arthropoda</taxon>
        <taxon>Crustacea</taxon>
        <taxon>Multicrustacea</taxon>
        <taxon>Hexanauplia</taxon>
        <taxon>Copepoda</taxon>
        <taxon>Harpacticoida</taxon>
        <taxon>Harpacticidae</taxon>
        <taxon>Tigriopus</taxon>
    </lineage>
</organism>
<keyword evidence="4" id="KW-0378">Hydrolase</keyword>
<dbReference type="GO" id="GO:0005634">
    <property type="term" value="C:nucleus"/>
    <property type="evidence" value="ECO:0007669"/>
    <property type="project" value="UniProtKB-SubCell"/>
</dbReference>
<gene>
    <name evidence="9" type="ORF">TCAL_06530</name>
</gene>
<feature type="region of interest" description="Disordered" evidence="7">
    <location>
        <begin position="306"/>
        <end position="337"/>
    </location>
</feature>
<evidence type="ECO:0000259" key="8">
    <source>
        <dbReference type="SMART" id="SM00479"/>
    </source>
</evidence>
<accession>A0A553P092</accession>
<dbReference type="GO" id="GO:0003676">
    <property type="term" value="F:nucleic acid binding"/>
    <property type="evidence" value="ECO:0007669"/>
    <property type="project" value="InterPro"/>
</dbReference>
<evidence type="ECO:0000256" key="1">
    <source>
        <dbReference type="ARBA" id="ARBA00004123"/>
    </source>
</evidence>
<dbReference type="Pfam" id="PF00929">
    <property type="entry name" value="RNase_T"/>
    <property type="match status" value="1"/>
</dbReference>
<name>A0A553P092_TIGCA</name>
<feature type="compositionally biased region" description="Pro residues" evidence="7">
    <location>
        <begin position="382"/>
        <end position="392"/>
    </location>
</feature>
<proteinExistence type="inferred from homology"/>
<sequence length="702" mass="78278">MWVGHGTRPPEPPPVETSSPIRAPWQLKRRWSCSLTFALGETDPVTLVSVGPSWAGGIRKHALRSPPPWPNVMAMPWWDTTVNEWTFYVCLPVLLMVVCHVYQSWHDQMLPQPPLVPVQPRLSVPIDQGGLSPPAPPDNLEKSIPGDSDSQNADDEFEESGRAQDGPITGEGYDDEEGEDEEEEADDDEEDDDDDDEDEMAGDFVCLSARGHGSGGDSCSSKSLSRRQRKNRKSHQSTHKHGGDHPMSPGQGKASKITAPGAMFRVLALSKDMIYATLNNSDYLLTQNERIILGYPQETKNPGQAKIFKDPQSNPTTDAFARESPSEVPDIVPQPHLDLTPTPDQQSLKRALDANAREFVPGRIGSAPDLVSMTNSWNPDSDQPPPLQPIPSSPRLRATAREFVPSRSVFNRTPSHRNVVSDLVLITSSDADDEGIVPSHGDPLVKKCIRCKKRFRLSSPSAEICVYHYGKIRARKRKRPPIYTCCGVSVHDRAQPGCFRALCHVWSGIDMPKARGFVGPFKGYVSTSKPECFAQNPGVFALDCEMGFTTVGFELIRVTVVEVDGSEIYDSLVWTEHPILDYNTKFSGITHRDMERGSPKSLKQVQTDLLELFNSETILVGHALENDLRALKLFHTKICDTSSVFPHEFGLPYRTSLRLLAKQKLHIRIQEDESGHDSYEDARISMDLILWKLLDDHKEKMK</sequence>
<dbReference type="Gene3D" id="3.30.420.10">
    <property type="entry name" value="Ribonuclease H-like superfamily/Ribonuclease H"/>
    <property type="match status" value="1"/>
</dbReference>
<feature type="domain" description="Exonuclease" evidence="8">
    <location>
        <begin position="538"/>
        <end position="698"/>
    </location>
</feature>
<dbReference type="OrthoDB" id="206335at2759"/>
<keyword evidence="3" id="KW-0540">Nuclease</keyword>
<keyword evidence="5" id="KW-0269">Exonuclease</keyword>
<evidence type="ECO:0000256" key="7">
    <source>
        <dbReference type="SAM" id="MobiDB-lite"/>
    </source>
</evidence>
<comment type="caution">
    <text evidence="9">The sequence shown here is derived from an EMBL/GenBank/DDBJ whole genome shotgun (WGS) entry which is preliminary data.</text>
</comment>
<dbReference type="InterPro" id="IPR034922">
    <property type="entry name" value="REX1-like_exo"/>
</dbReference>
<dbReference type="GO" id="GO:0010629">
    <property type="term" value="P:negative regulation of gene expression"/>
    <property type="evidence" value="ECO:0007669"/>
    <property type="project" value="UniProtKB-ARBA"/>
</dbReference>
<protein>
    <recommendedName>
        <fullName evidence="8">Exonuclease domain-containing protein</fullName>
    </recommendedName>
</protein>
<evidence type="ECO:0000256" key="3">
    <source>
        <dbReference type="ARBA" id="ARBA00022722"/>
    </source>
</evidence>
<dbReference type="SMART" id="SM00479">
    <property type="entry name" value="EXOIII"/>
    <property type="match status" value="1"/>
</dbReference>
<keyword evidence="10" id="KW-1185">Reference proteome</keyword>
<dbReference type="PANTHER" id="PTHR12801">
    <property type="entry name" value="RNA EXONUCLEASE REXO1 / RECO3 FAMILY MEMBER-RELATED"/>
    <property type="match status" value="1"/>
</dbReference>
<dbReference type="CDD" id="cd06145">
    <property type="entry name" value="REX1_like"/>
    <property type="match status" value="1"/>
</dbReference>
<feature type="region of interest" description="Disordered" evidence="7">
    <location>
        <begin position="121"/>
        <end position="256"/>
    </location>
</feature>
<evidence type="ECO:0000256" key="2">
    <source>
        <dbReference type="ARBA" id="ARBA00006357"/>
    </source>
</evidence>
<dbReference type="InterPro" id="IPR013520">
    <property type="entry name" value="Ribonucl_H"/>
</dbReference>
<dbReference type="InterPro" id="IPR036397">
    <property type="entry name" value="RNaseH_sf"/>
</dbReference>
<dbReference type="PANTHER" id="PTHR12801:SF115">
    <property type="entry name" value="FI18136P1-RELATED"/>
    <property type="match status" value="1"/>
</dbReference>
<keyword evidence="6" id="KW-0539">Nucleus</keyword>
<evidence type="ECO:0000313" key="10">
    <source>
        <dbReference type="Proteomes" id="UP000318571"/>
    </source>
</evidence>
<dbReference type="Proteomes" id="UP000318571">
    <property type="component" value="Chromosome 9"/>
</dbReference>
<dbReference type="AlphaFoldDB" id="A0A553P092"/>
<comment type="similarity">
    <text evidence="2">Belongs to the REXO1/REXO3 family.</text>
</comment>
<dbReference type="EMBL" id="VCGU01000009">
    <property type="protein sequence ID" value="TRY71097.1"/>
    <property type="molecule type" value="Genomic_DNA"/>
</dbReference>
<dbReference type="InterPro" id="IPR047021">
    <property type="entry name" value="REXO1/3/4-like"/>
</dbReference>
<dbReference type="GO" id="GO:0004527">
    <property type="term" value="F:exonuclease activity"/>
    <property type="evidence" value="ECO:0007669"/>
    <property type="project" value="UniProtKB-KW"/>
</dbReference>
<feature type="compositionally biased region" description="Basic residues" evidence="7">
    <location>
        <begin position="224"/>
        <end position="242"/>
    </location>
</feature>
<feature type="compositionally biased region" description="Acidic residues" evidence="7">
    <location>
        <begin position="172"/>
        <end position="201"/>
    </location>
</feature>
<dbReference type="STRING" id="6832.A0A553P092"/>
<evidence type="ECO:0000256" key="5">
    <source>
        <dbReference type="ARBA" id="ARBA00022839"/>
    </source>
</evidence>
<reference evidence="9 10" key="1">
    <citation type="journal article" date="2018" name="Nat. Ecol. Evol.">
        <title>Genomic signatures of mitonuclear coevolution across populations of Tigriopus californicus.</title>
        <authorList>
            <person name="Barreto F.S."/>
            <person name="Watson E.T."/>
            <person name="Lima T.G."/>
            <person name="Willett C.S."/>
            <person name="Edmands S."/>
            <person name="Li W."/>
            <person name="Burton R.S."/>
        </authorList>
    </citation>
    <scope>NUCLEOTIDE SEQUENCE [LARGE SCALE GENOMIC DNA]</scope>
    <source>
        <strain evidence="9 10">San Diego</strain>
    </source>
</reference>
<feature type="region of interest" description="Disordered" evidence="7">
    <location>
        <begin position="373"/>
        <end position="393"/>
    </location>
</feature>
<comment type="subcellular location">
    <subcellularLocation>
        <location evidence="1">Nucleus</location>
    </subcellularLocation>
</comment>